<dbReference type="AlphaFoldDB" id="A0A662DM20"/>
<dbReference type="SUPFAM" id="SSF54862">
    <property type="entry name" value="4Fe-4S ferredoxins"/>
    <property type="match status" value="1"/>
</dbReference>
<dbReference type="PANTHER" id="PTHR43177">
    <property type="entry name" value="PROTEIN NRFC"/>
    <property type="match status" value="1"/>
</dbReference>
<evidence type="ECO:0000256" key="6">
    <source>
        <dbReference type="ARBA" id="ARBA00023004"/>
    </source>
</evidence>
<evidence type="ECO:0000256" key="5">
    <source>
        <dbReference type="ARBA" id="ARBA00022982"/>
    </source>
</evidence>
<evidence type="ECO:0000256" key="7">
    <source>
        <dbReference type="ARBA" id="ARBA00023014"/>
    </source>
</evidence>
<dbReference type="InterPro" id="IPR017896">
    <property type="entry name" value="4Fe4S_Fe-S-bd"/>
</dbReference>
<evidence type="ECO:0000256" key="1">
    <source>
        <dbReference type="ARBA" id="ARBA00022448"/>
    </source>
</evidence>
<dbReference type="Proteomes" id="UP000280417">
    <property type="component" value="Unassembled WGS sequence"/>
</dbReference>
<dbReference type="GO" id="GO:0046872">
    <property type="term" value="F:metal ion binding"/>
    <property type="evidence" value="ECO:0007669"/>
    <property type="project" value="UniProtKB-KW"/>
</dbReference>
<dbReference type="CDD" id="cd10563">
    <property type="entry name" value="CooF_like"/>
    <property type="match status" value="1"/>
</dbReference>
<dbReference type="InterPro" id="IPR050954">
    <property type="entry name" value="ET_IronSulfur_Cluster-Binding"/>
</dbReference>
<protein>
    <submittedName>
        <fullName evidence="9">4Fe-4S ferredoxin</fullName>
    </submittedName>
</protein>
<dbReference type="PANTHER" id="PTHR43177:SF5">
    <property type="entry name" value="ANAEROBIC DIMETHYL SULFOXIDE REDUCTASE CHAIN B-RELATED"/>
    <property type="match status" value="1"/>
</dbReference>
<evidence type="ECO:0000256" key="2">
    <source>
        <dbReference type="ARBA" id="ARBA00022485"/>
    </source>
</evidence>
<name>A0A662DM20_UNCAE</name>
<gene>
    <name evidence="9" type="ORF">DRJ04_00945</name>
</gene>
<evidence type="ECO:0000256" key="4">
    <source>
        <dbReference type="ARBA" id="ARBA00022737"/>
    </source>
</evidence>
<dbReference type="PROSITE" id="PS51379">
    <property type="entry name" value="4FE4S_FER_2"/>
    <property type="match status" value="3"/>
</dbReference>
<keyword evidence="3" id="KW-0479">Metal-binding</keyword>
<dbReference type="InterPro" id="IPR017900">
    <property type="entry name" value="4Fe4S_Fe_S_CS"/>
</dbReference>
<reference evidence="9 10" key="1">
    <citation type="submission" date="2018-06" db="EMBL/GenBank/DDBJ databases">
        <title>Extensive metabolic versatility and redundancy in microbially diverse, dynamic hydrothermal sediments.</title>
        <authorList>
            <person name="Dombrowski N."/>
            <person name="Teske A."/>
            <person name="Baker B.J."/>
        </authorList>
    </citation>
    <scope>NUCLEOTIDE SEQUENCE [LARGE SCALE GENOMIC DNA]</scope>
    <source>
        <strain evidence="9">B3_G15</strain>
    </source>
</reference>
<dbReference type="Pfam" id="PF13247">
    <property type="entry name" value="Fer4_11"/>
    <property type="match status" value="1"/>
</dbReference>
<keyword evidence="1" id="KW-0813">Transport</keyword>
<sequence>MKKMLVVFTEKCLGCRSCELACAVEHSGSGDLIKALEEDPLPQYRVRVETAAGLTIPLQCRHCEDAPCVAVCPTRALEKPDPDSPVILKEELCIGCKWCILVCPFGVIKIRRDGKGIIKCDFCQRRMEEGKQPACVEACPTGALTFVEIEKIGKQKRKEFLVTLARSENQAKKVSRDEPANSGESG</sequence>
<keyword evidence="5" id="KW-0249">Electron transport</keyword>
<feature type="domain" description="4Fe-4S ferredoxin-type" evidence="8">
    <location>
        <begin position="3"/>
        <end position="32"/>
    </location>
</feature>
<keyword evidence="4" id="KW-0677">Repeat</keyword>
<evidence type="ECO:0000259" key="8">
    <source>
        <dbReference type="PROSITE" id="PS51379"/>
    </source>
</evidence>
<dbReference type="PROSITE" id="PS00198">
    <property type="entry name" value="4FE4S_FER_1"/>
    <property type="match status" value="1"/>
</dbReference>
<evidence type="ECO:0000313" key="10">
    <source>
        <dbReference type="Proteomes" id="UP000280417"/>
    </source>
</evidence>
<proteinExistence type="predicted"/>
<dbReference type="GO" id="GO:0051539">
    <property type="term" value="F:4 iron, 4 sulfur cluster binding"/>
    <property type="evidence" value="ECO:0007669"/>
    <property type="project" value="UniProtKB-KW"/>
</dbReference>
<accession>A0A662DM20</accession>
<feature type="domain" description="4Fe-4S ferredoxin-type" evidence="8">
    <location>
        <begin position="84"/>
        <end position="113"/>
    </location>
</feature>
<feature type="domain" description="4Fe-4S ferredoxin-type" evidence="8">
    <location>
        <begin position="51"/>
        <end position="82"/>
    </location>
</feature>
<evidence type="ECO:0000256" key="3">
    <source>
        <dbReference type="ARBA" id="ARBA00022723"/>
    </source>
</evidence>
<comment type="caution">
    <text evidence="9">The sequence shown here is derived from an EMBL/GenBank/DDBJ whole genome shotgun (WGS) entry which is preliminary data.</text>
</comment>
<keyword evidence="2" id="KW-0004">4Fe-4S</keyword>
<dbReference type="EMBL" id="QMQA01000014">
    <property type="protein sequence ID" value="RLE15182.1"/>
    <property type="molecule type" value="Genomic_DNA"/>
</dbReference>
<dbReference type="Gene3D" id="3.30.70.20">
    <property type="match status" value="2"/>
</dbReference>
<evidence type="ECO:0000313" key="9">
    <source>
        <dbReference type="EMBL" id="RLE15182.1"/>
    </source>
</evidence>
<keyword evidence="7" id="KW-0411">Iron-sulfur</keyword>
<organism evidence="9 10">
    <name type="scientific">Aerophobetes bacterium</name>
    <dbReference type="NCBI Taxonomy" id="2030807"/>
    <lineage>
        <taxon>Bacteria</taxon>
        <taxon>Candidatus Aerophobota</taxon>
    </lineage>
</organism>
<keyword evidence="6" id="KW-0408">Iron</keyword>